<reference evidence="4 5" key="1">
    <citation type="submission" date="2018-05" db="EMBL/GenBank/DDBJ databases">
        <title>Genome sequencing and assembly of the regulated plant pathogen Lachnellula willkommii and related sister species for the development of diagnostic species identification markers.</title>
        <authorList>
            <person name="Giroux E."/>
            <person name="Bilodeau G."/>
        </authorList>
    </citation>
    <scope>NUCLEOTIDE SEQUENCE [LARGE SCALE GENOMIC DNA]</scope>
    <source>
        <strain evidence="4 5">CBS 268.59</strain>
    </source>
</reference>
<sequence>MANKTAFLIMDMQVGCLSGHALPPPFLPLLQRTLTSARSAAIPVIYITIAFRPGHPEISLQNATFGRAKQANLFVHGAPETAIHEAIRPEEGDILVEKKR</sequence>
<feature type="domain" description="Isochorismatase-like" evidence="3">
    <location>
        <begin position="5"/>
        <end position="100"/>
    </location>
</feature>
<keyword evidence="5" id="KW-1185">Reference proteome</keyword>
<evidence type="ECO:0000256" key="1">
    <source>
        <dbReference type="ARBA" id="ARBA00006336"/>
    </source>
</evidence>
<dbReference type="Proteomes" id="UP000469558">
    <property type="component" value="Unassembled WGS sequence"/>
</dbReference>
<dbReference type="PANTHER" id="PTHR43540">
    <property type="entry name" value="PEROXYUREIDOACRYLATE/UREIDOACRYLATE AMIDOHYDROLASE-RELATED"/>
    <property type="match status" value="1"/>
</dbReference>
<keyword evidence="2" id="KW-0378">Hydrolase</keyword>
<dbReference type="Pfam" id="PF00857">
    <property type="entry name" value="Isochorismatase"/>
    <property type="match status" value="1"/>
</dbReference>
<proteinExistence type="inferred from homology"/>
<accession>A0A8T9BZJ1</accession>
<dbReference type="InterPro" id="IPR050272">
    <property type="entry name" value="Isochorismatase-like_hydrls"/>
</dbReference>
<name>A0A8T9BZJ1_9HELO</name>
<evidence type="ECO:0000313" key="5">
    <source>
        <dbReference type="Proteomes" id="UP000469558"/>
    </source>
</evidence>
<dbReference type="Gene3D" id="3.40.50.850">
    <property type="entry name" value="Isochorismatase-like"/>
    <property type="match status" value="1"/>
</dbReference>
<dbReference type="GO" id="GO:0016787">
    <property type="term" value="F:hydrolase activity"/>
    <property type="evidence" value="ECO:0007669"/>
    <property type="project" value="UniProtKB-KW"/>
</dbReference>
<dbReference type="SUPFAM" id="SSF52499">
    <property type="entry name" value="Isochorismatase-like hydrolases"/>
    <property type="match status" value="1"/>
</dbReference>
<evidence type="ECO:0000313" key="4">
    <source>
        <dbReference type="EMBL" id="TVY71401.1"/>
    </source>
</evidence>
<dbReference type="OrthoDB" id="1739143at2759"/>
<evidence type="ECO:0000256" key="2">
    <source>
        <dbReference type="ARBA" id="ARBA00022801"/>
    </source>
</evidence>
<comment type="similarity">
    <text evidence="1">Belongs to the isochorismatase family.</text>
</comment>
<dbReference type="InterPro" id="IPR036380">
    <property type="entry name" value="Isochorismatase-like_sf"/>
</dbReference>
<dbReference type="AlphaFoldDB" id="A0A8T9BZJ1"/>
<feature type="non-terminal residue" evidence="4">
    <location>
        <position position="100"/>
    </location>
</feature>
<dbReference type="EMBL" id="QGMK01001243">
    <property type="protein sequence ID" value="TVY71401.1"/>
    <property type="molecule type" value="Genomic_DNA"/>
</dbReference>
<organism evidence="4 5">
    <name type="scientific">Lachnellula suecica</name>
    <dbReference type="NCBI Taxonomy" id="602035"/>
    <lineage>
        <taxon>Eukaryota</taxon>
        <taxon>Fungi</taxon>
        <taxon>Dikarya</taxon>
        <taxon>Ascomycota</taxon>
        <taxon>Pezizomycotina</taxon>
        <taxon>Leotiomycetes</taxon>
        <taxon>Helotiales</taxon>
        <taxon>Lachnaceae</taxon>
        <taxon>Lachnellula</taxon>
    </lineage>
</organism>
<protein>
    <recommendedName>
        <fullName evidence="3">Isochorismatase-like domain-containing protein</fullName>
    </recommendedName>
</protein>
<dbReference type="InterPro" id="IPR000868">
    <property type="entry name" value="Isochorismatase-like_dom"/>
</dbReference>
<gene>
    <name evidence="4" type="ORF">LSUE1_G005544</name>
</gene>
<comment type="caution">
    <text evidence="4">The sequence shown here is derived from an EMBL/GenBank/DDBJ whole genome shotgun (WGS) entry which is preliminary data.</text>
</comment>
<evidence type="ECO:0000259" key="3">
    <source>
        <dbReference type="Pfam" id="PF00857"/>
    </source>
</evidence>